<proteinExistence type="inferred from homology"/>
<dbReference type="PANTHER" id="PTHR47529">
    <property type="entry name" value="PEPTIDYL-PROLYL CIS-TRANS ISOMERASE D"/>
    <property type="match status" value="1"/>
</dbReference>
<keyword evidence="14" id="KW-1185">Reference proteome</keyword>
<dbReference type="Proteomes" id="UP000005824">
    <property type="component" value="Unassembled WGS sequence"/>
</dbReference>
<dbReference type="GO" id="GO:0005886">
    <property type="term" value="C:plasma membrane"/>
    <property type="evidence" value="ECO:0007669"/>
    <property type="project" value="UniProtKB-SubCell"/>
</dbReference>
<evidence type="ECO:0000256" key="10">
    <source>
        <dbReference type="ARBA" id="ARBA00042775"/>
    </source>
</evidence>
<comment type="subcellular location">
    <subcellularLocation>
        <location evidence="1">Cell inner membrane</location>
        <topology evidence="1">Single-pass type II membrane protein</topology>
        <orientation evidence="1">Periplasmic side</orientation>
    </subcellularLocation>
</comment>
<evidence type="ECO:0000256" key="8">
    <source>
        <dbReference type="ARBA" id="ARBA00038408"/>
    </source>
</evidence>
<keyword evidence="6 11" id="KW-0472">Membrane</keyword>
<name>B4CTP9_9BACT</name>
<dbReference type="InterPro" id="IPR000297">
    <property type="entry name" value="PPIase_PpiC"/>
</dbReference>
<evidence type="ECO:0000256" key="1">
    <source>
        <dbReference type="ARBA" id="ARBA00004382"/>
    </source>
</evidence>
<evidence type="ECO:0000256" key="5">
    <source>
        <dbReference type="ARBA" id="ARBA00022989"/>
    </source>
</evidence>
<reference evidence="13 14" key="1">
    <citation type="journal article" date="2011" name="J. Bacteriol.">
        <title>Genome sequence of Chthoniobacter flavus Ellin428, an aerobic heterotrophic soil bacterium.</title>
        <authorList>
            <person name="Kant R."/>
            <person name="van Passel M.W."/>
            <person name="Palva A."/>
            <person name="Lucas S."/>
            <person name="Lapidus A."/>
            <person name="Glavina Del Rio T."/>
            <person name="Dalin E."/>
            <person name="Tice H."/>
            <person name="Bruce D."/>
            <person name="Goodwin L."/>
            <person name="Pitluck S."/>
            <person name="Larimer F.W."/>
            <person name="Land M.L."/>
            <person name="Hauser L."/>
            <person name="Sangwan P."/>
            <person name="de Vos W.M."/>
            <person name="Janssen P.H."/>
            <person name="Smidt H."/>
        </authorList>
    </citation>
    <scope>NUCLEOTIDE SEQUENCE [LARGE SCALE GENOMIC DNA]</scope>
    <source>
        <strain evidence="13 14">Ellin428</strain>
    </source>
</reference>
<evidence type="ECO:0000256" key="6">
    <source>
        <dbReference type="ARBA" id="ARBA00023136"/>
    </source>
</evidence>
<dbReference type="AlphaFoldDB" id="B4CTP9"/>
<dbReference type="InterPro" id="IPR046357">
    <property type="entry name" value="PPIase_dom_sf"/>
</dbReference>
<dbReference type="eggNOG" id="COG0760">
    <property type="taxonomic scope" value="Bacteria"/>
</dbReference>
<dbReference type="RefSeq" id="WP_006977378.1">
    <property type="nucleotide sequence ID" value="NZ_ABVL01000001.1"/>
</dbReference>
<dbReference type="Pfam" id="PF13624">
    <property type="entry name" value="SurA_N_3"/>
    <property type="match status" value="1"/>
</dbReference>
<keyword evidence="7" id="KW-0143">Chaperone</keyword>
<dbReference type="InterPro" id="IPR027304">
    <property type="entry name" value="Trigger_fact/SurA_dom_sf"/>
</dbReference>
<dbReference type="InterPro" id="IPR052029">
    <property type="entry name" value="PpiD_chaperone"/>
</dbReference>
<dbReference type="FunCoup" id="B4CTP9">
    <property type="interactions" value="159"/>
</dbReference>
<dbReference type="InParanoid" id="B4CTP9"/>
<gene>
    <name evidence="13" type="ORF">CfE428DRAFT_0051</name>
</gene>
<comment type="caution">
    <text evidence="13">The sequence shown here is derived from an EMBL/GenBank/DDBJ whole genome shotgun (WGS) entry which is preliminary data.</text>
</comment>
<sequence>MVQHLFRKYQQAIMISVTVLTIISFALLYGHTDALDRSGSGKVAVIYGKNISLPSAQRGVRKGDLCRQLAQMEAYQPKHPMMDLYQALAVNRQEARENFFFNSLVLKHEADELGVSATEDEIFAATQALPAFQTNGAYDSQKYIMIAQNVLPSMGFTTDDLSELIGDSIRFQKVKALLGTTVAPSDSEIRDSFTQLNQKTEASVVRFKLDDFLATTQVPEEDVKKLYEERKSTLKTDETRKVRFVAFTLPTTDKPLTGPARVKALTDLQKKAEDFSVAMTDKNAKFDEVAAKYNEKVQESPEFPASKPPEALESSSEIGAAAYKLTKDQPNSDVLETPRGYYVLQLANITPPRPLAYEEAKANLADTLKHERAQEALNLKATDVRNKIEEAIKGGKTFAAAAQELGVKAEDFPAFSPKEPKMDQPNAMEVMQATGDLHQGQVSPVVPSSDGSLIVYVSKRLPIDEAKYKADKTQLADSLAEFQQTALFQQWLKLRRAAAQLESHFRA</sequence>
<feature type="domain" description="PpiC" evidence="12">
    <location>
        <begin position="218"/>
        <end position="361"/>
    </location>
</feature>
<feature type="transmembrane region" description="Helical" evidence="11">
    <location>
        <begin position="12"/>
        <end position="30"/>
    </location>
</feature>
<dbReference type="PANTHER" id="PTHR47529:SF1">
    <property type="entry name" value="PERIPLASMIC CHAPERONE PPID"/>
    <property type="match status" value="1"/>
</dbReference>
<accession>B4CTP9</accession>
<evidence type="ECO:0000313" key="14">
    <source>
        <dbReference type="Proteomes" id="UP000005824"/>
    </source>
</evidence>
<evidence type="ECO:0000256" key="9">
    <source>
        <dbReference type="ARBA" id="ARBA00040743"/>
    </source>
</evidence>
<evidence type="ECO:0000313" key="13">
    <source>
        <dbReference type="EMBL" id="EDY21926.1"/>
    </source>
</evidence>
<evidence type="ECO:0000256" key="7">
    <source>
        <dbReference type="ARBA" id="ARBA00023186"/>
    </source>
</evidence>
<keyword evidence="3" id="KW-0997">Cell inner membrane</keyword>
<keyword evidence="4 11" id="KW-0812">Transmembrane</keyword>
<organism evidence="13 14">
    <name type="scientific">Chthoniobacter flavus Ellin428</name>
    <dbReference type="NCBI Taxonomy" id="497964"/>
    <lineage>
        <taxon>Bacteria</taxon>
        <taxon>Pseudomonadati</taxon>
        <taxon>Verrucomicrobiota</taxon>
        <taxon>Spartobacteria</taxon>
        <taxon>Chthoniobacterales</taxon>
        <taxon>Chthoniobacteraceae</taxon>
        <taxon>Chthoniobacter</taxon>
    </lineage>
</organism>
<dbReference type="GO" id="GO:0003755">
    <property type="term" value="F:peptidyl-prolyl cis-trans isomerase activity"/>
    <property type="evidence" value="ECO:0007669"/>
    <property type="project" value="InterPro"/>
</dbReference>
<dbReference type="Gene3D" id="3.10.50.40">
    <property type="match status" value="1"/>
</dbReference>
<evidence type="ECO:0000256" key="3">
    <source>
        <dbReference type="ARBA" id="ARBA00022519"/>
    </source>
</evidence>
<dbReference type="SUPFAM" id="SSF109998">
    <property type="entry name" value="Triger factor/SurA peptide-binding domain-like"/>
    <property type="match status" value="1"/>
</dbReference>
<dbReference type="STRING" id="497964.CfE428DRAFT_0051"/>
<evidence type="ECO:0000256" key="4">
    <source>
        <dbReference type="ARBA" id="ARBA00022692"/>
    </source>
</evidence>
<dbReference type="Pfam" id="PF13145">
    <property type="entry name" value="Rotamase_2"/>
    <property type="match status" value="1"/>
</dbReference>
<comment type="similarity">
    <text evidence="8">Belongs to the PpiD chaperone family.</text>
</comment>
<keyword evidence="5 11" id="KW-1133">Transmembrane helix</keyword>
<protein>
    <recommendedName>
        <fullName evidence="9">Periplasmic chaperone PpiD</fullName>
    </recommendedName>
    <alternativeName>
        <fullName evidence="10">Periplasmic folding chaperone</fullName>
    </alternativeName>
</protein>
<evidence type="ECO:0000256" key="2">
    <source>
        <dbReference type="ARBA" id="ARBA00022475"/>
    </source>
</evidence>
<evidence type="ECO:0000259" key="12">
    <source>
        <dbReference type="Pfam" id="PF13145"/>
    </source>
</evidence>
<evidence type="ECO:0000256" key="11">
    <source>
        <dbReference type="SAM" id="Phobius"/>
    </source>
</evidence>
<keyword evidence="2" id="KW-1003">Cell membrane</keyword>
<dbReference type="EMBL" id="ABVL01000001">
    <property type="protein sequence ID" value="EDY21926.1"/>
    <property type="molecule type" value="Genomic_DNA"/>
</dbReference>